<evidence type="ECO:0000313" key="3">
    <source>
        <dbReference type="Proteomes" id="UP001310594"/>
    </source>
</evidence>
<gene>
    <name evidence="2" type="ORF">LTR97_008213</name>
</gene>
<protein>
    <submittedName>
        <fullName evidence="2">Uncharacterized protein</fullName>
    </submittedName>
</protein>
<proteinExistence type="predicted"/>
<organism evidence="2 3">
    <name type="scientific">Elasticomyces elasticus</name>
    <dbReference type="NCBI Taxonomy" id="574655"/>
    <lineage>
        <taxon>Eukaryota</taxon>
        <taxon>Fungi</taxon>
        <taxon>Dikarya</taxon>
        <taxon>Ascomycota</taxon>
        <taxon>Pezizomycotina</taxon>
        <taxon>Dothideomycetes</taxon>
        <taxon>Dothideomycetidae</taxon>
        <taxon>Mycosphaerellales</taxon>
        <taxon>Teratosphaeriaceae</taxon>
        <taxon>Elasticomyces</taxon>
    </lineage>
</organism>
<dbReference type="Pfam" id="PF17110">
    <property type="entry name" value="TFB6"/>
    <property type="match status" value="1"/>
</dbReference>
<dbReference type="InterPro" id="IPR031349">
    <property type="entry name" value="Tfb6"/>
</dbReference>
<name>A0AAN7ZSI3_9PEZI</name>
<feature type="region of interest" description="Disordered" evidence="1">
    <location>
        <begin position="214"/>
        <end position="252"/>
    </location>
</feature>
<feature type="region of interest" description="Disordered" evidence="1">
    <location>
        <begin position="1"/>
        <end position="39"/>
    </location>
</feature>
<feature type="compositionally biased region" description="Low complexity" evidence="1">
    <location>
        <begin position="14"/>
        <end position="26"/>
    </location>
</feature>
<dbReference type="AlphaFoldDB" id="A0AAN7ZSI3"/>
<feature type="compositionally biased region" description="Acidic residues" evidence="1">
    <location>
        <begin position="214"/>
        <end position="234"/>
    </location>
</feature>
<evidence type="ECO:0000313" key="2">
    <source>
        <dbReference type="EMBL" id="KAK5695793.1"/>
    </source>
</evidence>
<accession>A0AAN7ZSI3</accession>
<dbReference type="PANTHER" id="PTHR37781">
    <property type="entry name" value="TFIIH COMPLEX SUBUNIT"/>
    <property type="match status" value="1"/>
</dbReference>
<evidence type="ECO:0000256" key="1">
    <source>
        <dbReference type="SAM" id="MobiDB-lite"/>
    </source>
</evidence>
<dbReference type="EMBL" id="JAVRQU010000013">
    <property type="protein sequence ID" value="KAK5695793.1"/>
    <property type="molecule type" value="Genomic_DNA"/>
</dbReference>
<dbReference type="Proteomes" id="UP001310594">
    <property type="component" value="Unassembled WGS sequence"/>
</dbReference>
<sequence>MSGGFIPFSPPPSSVTASTSTHAAASLPHPRGTPLRAGGAKESAFIRHVDGRILSLQRRFAKRASPSAPHLHSGNAQADSQDVEGVPDRWTGSRGEGYTSMRQVCKDIEEVVDLVWVSGTPSLQISYLISLALLLSTVVPDMPLSPRNLFRCLAKLDRCFASLIQGRDVETGETLPGFDTGRRSGVSITEKVRIRSLVERTRVSVLEAFKKGEFDDEAPEEVDDDDEDDDEDMEGLLVLEGGRDDGDEDEDSWDMQLARVYDRTIQELGDALADGPGIGIVTEKRG</sequence>
<comment type="caution">
    <text evidence="2">The sequence shown here is derived from an EMBL/GenBank/DDBJ whole genome shotgun (WGS) entry which is preliminary data.</text>
</comment>
<feature type="region of interest" description="Disordered" evidence="1">
    <location>
        <begin position="65"/>
        <end position="94"/>
    </location>
</feature>
<reference evidence="2" key="1">
    <citation type="submission" date="2023-08" db="EMBL/GenBank/DDBJ databases">
        <title>Black Yeasts Isolated from many extreme environments.</title>
        <authorList>
            <person name="Coleine C."/>
            <person name="Stajich J.E."/>
            <person name="Selbmann L."/>
        </authorList>
    </citation>
    <scope>NUCLEOTIDE SEQUENCE</scope>
    <source>
        <strain evidence="2">CCFEE 5810</strain>
    </source>
</reference>
<dbReference type="GO" id="GO:0005675">
    <property type="term" value="C:transcription factor TFIIH holo complex"/>
    <property type="evidence" value="ECO:0007669"/>
    <property type="project" value="TreeGrafter"/>
</dbReference>
<dbReference type="PANTHER" id="PTHR37781:SF1">
    <property type="entry name" value="ADR380WP"/>
    <property type="match status" value="1"/>
</dbReference>